<dbReference type="SMART" id="SM00382">
    <property type="entry name" value="AAA"/>
    <property type="match status" value="1"/>
</dbReference>
<dbReference type="InterPro" id="IPR027417">
    <property type="entry name" value="P-loop_NTPase"/>
</dbReference>
<dbReference type="AlphaFoldDB" id="E6VSG6"/>
<dbReference type="KEGG" id="das:Daes_3321"/>
<reference evidence="11 12" key="2">
    <citation type="journal article" date="2014" name="Genome Announc.">
        <title>Complete Genome Sequence of the Subsurface, Mesophilic Sulfate-Reducing Bacterium Desulfovibrio aespoeensis Aspo-2.</title>
        <authorList>
            <person name="Pedersen K."/>
            <person name="Bengtsson A."/>
            <person name="Edlund J."/>
            <person name="Rabe L."/>
            <person name="Hazen T."/>
            <person name="Chakraborty R."/>
            <person name="Goodwin L."/>
            <person name="Shapiro N."/>
        </authorList>
    </citation>
    <scope>NUCLEOTIDE SEQUENCE [LARGE SCALE GENOMIC DNA]</scope>
    <source>
        <strain evidence="12">ATCC 700646 / DSM 10631 / Aspo-2</strain>
    </source>
</reference>
<dbReference type="CDD" id="cd06571">
    <property type="entry name" value="Bac_DnaA_C"/>
    <property type="match status" value="1"/>
</dbReference>
<evidence type="ECO:0000259" key="10">
    <source>
        <dbReference type="SMART" id="SM00760"/>
    </source>
</evidence>
<keyword evidence="6 7" id="KW-0238">DNA-binding</keyword>
<dbReference type="SUPFAM" id="SSF48295">
    <property type="entry name" value="TrpR-like"/>
    <property type="match status" value="1"/>
</dbReference>
<dbReference type="GO" id="GO:0008289">
    <property type="term" value="F:lipid binding"/>
    <property type="evidence" value="ECO:0007669"/>
    <property type="project" value="UniProtKB-KW"/>
</dbReference>
<keyword evidence="12" id="KW-1185">Reference proteome</keyword>
<dbReference type="GO" id="GO:0005886">
    <property type="term" value="C:plasma membrane"/>
    <property type="evidence" value="ECO:0007669"/>
    <property type="project" value="TreeGrafter"/>
</dbReference>
<dbReference type="GO" id="GO:0006275">
    <property type="term" value="P:regulation of DNA replication"/>
    <property type="evidence" value="ECO:0007669"/>
    <property type="project" value="InterPro"/>
</dbReference>
<dbReference type="EMBL" id="CP002431">
    <property type="protein sequence ID" value="ADU64309.1"/>
    <property type="molecule type" value="Genomic_DNA"/>
</dbReference>
<dbReference type="STRING" id="643562.Daes_3321"/>
<reference evidence="12" key="1">
    <citation type="submission" date="2010-12" db="EMBL/GenBank/DDBJ databases">
        <title>Complete sequence of Desulfovibrio aespoeensis Aspo-2.</title>
        <authorList>
            <consortium name="US DOE Joint Genome Institute"/>
            <person name="Lucas S."/>
            <person name="Copeland A."/>
            <person name="Lapidus A."/>
            <person name="Cheng J.-F."/>
            <person name="Goodwin L."/>
            <person name="Pitluck S."/>
            <person name="Chertkov O."/>
            <person name="Misra M."/>
            <person name="Detter J.C."/>
            <person name="Han C."/>
            <person name="Tapia R."/>
            <person name="Land M."/>
            <person name="Hauser L."/>
            <person name="Kyrpides N."/>
            <person name="Ivanova N."/>
            <person name="Ovchinnikova G."/>
            <person name="Pedersen K."/>
            <person name="Jagevall S."/>
            <person name="Hazen T."/>
            <person name="Woyke T."/>
        </authorList>
    </citation>
    <scope>NUCLEOTIDE SEQUENCE [LARGE SCALE GENOMIC DNA]</scope>
    <source>
        <strain evidence="12">ATCC 700646 / DSM 10631 / Aspo-2</strain>
    </source>
</reference>
<keyword evidence="4 7" id="KW-0067">ATP-binding</keyword>
<evidence type="ECO:0000313" key="12">
    <source>
        <dbReference type="Proteomes" id="UP000002191"/>
    </source>
</evidence>
<dbReference type="SUPFAM" id="SSF52540">
    <property type="entry name" value="P-loop containing nucleoside triphosphate hydrolases"/>
    <property type="match status" value="1"/>
</dbReference>
<evidence type="ECO:0000256" key="2">
    <source>
        <dbReference type="ARBA" id="ARBA00022705"/>
    </source>
</evidence>
<feature type="domain" description="AAA+ ATPase" evidence="9">
    <location>
        <begin position="158"/>
        <end position="280"/>
    </location>
</feature>
<evidence type="ECO:0000256" key="3">
    <source>
        <dbReference type="ARBA" id="ARBA00022741"/>
    </source>
</evidence>
<comment type="function">
    <text evidence="7">Plays an essential role in the initiation and regulation of chromosomal replication. ATP-DnaA binds to the origin of replication (oriC) to initiate formation of the DNA replication initiation complex once per cell cycle. Binds the DnaA box (a 9 base pair repeat at the origin) and separates the double-stranded (ds)DNA. Forms a right-handed helical filament on oriC DNA; dsDNA binds to the exterior of the filament while single-stranded (ss)DNA is stabiized in the filament's interior. The ATP-DnaA-oriC complex binds and stabilizes one strand of the AT-rich DNA unwinding element (DUE), permitting loading of DNA polymerase. After initiation quickly degrades to an ADP-DnaA complex that is not apt for DNA replication. Binds acidic phospholipids.</text>
</comment>
<dbReference type="Pfam" id="PF00308">
    <property type="entry name" value="Bac_DnaA"/>
    <property type="match status" value="1"/>
</dbReference>
<evidence type="ECO:0000256" key="5">
    <source>
        <dbReference type="ARBA" id="ARBA00023121"/>
    </source>
</evidence>
<dbReference type="PROSITE" id="PS01008">
    <property type="entry name" value="DNAA"/>
    <property type="match status" value="1"/>
</dbReference>
<keyword evidence="3 7" id="KW-0547">Nucleotide-binding</keyword>
<dbReference type="InterPro" id="IPR003593">
    <property type="entry name" value="AAA+_ATPase"/>
</dbReference>
<dbReference type="GO" id="GO:0006270">
    <property type="term" value="P:DNA replication initiation"/>
    <property type="evidence" value="ECO:0007669"/>
    <property type="project" value="InterPro"/>
</dbReference>
<keyword evidence="1" id="KW-0963">Cytoplasm</keyword>
<dbReference type="Proteomes" id="UP000002191">
    <property type="component" value="Chromosome"/>
</dbReference>
<accession>E6VSG6</accession>
<dbReference type="SMART" id="SM00760">
    <property type="entry name" value="Bac_DnaA_C"/>
    <property type="match status" value="1"/>
</dbReference>
<evidence type="ECO:0000256" key="7">
    <source>
        <dbReference type="RuleBase" id="RU000577"/>
    </source>
</evidence>
<evidence type="ECO:0000313" key="11">
    <source>
        <dbReference type="EMBL" id="ADU64309.1"/>
    </source>
</evidence>
<proteinExistence type="inferred from homology"/>
<dbReference type="Gene3D" id="3.40.50.300">
    <property type="entry name" value="P-loop containing nucleotide triphosphate hydrolases"/>
    <property type="match status" value="1"/>
</dbReference>
<dbReference type="InterPro" id="IPR013159">
    <property type="entry name" value="DnaA_C"/>
</dbReference>
<dbReference type="GO" id="GO:0003688">
    <property type="term" value="F:DNA replication origin binding"/>
    <property type="evidence" value="ECO:0007669"/>
    <property type="project" value="InterPro"/>
</dbReference>
<dbReference type="InterPro" id="IPR010921">
    <property type="entry name" value="Trp_repressor/repl_initiator"/>
</dbReference>
<dbReference type="eggNOG" id="COG0593">
    <property type="taxonomic scope" value="Bacteria"/>
</dbReference>
<dbReference type="CDD" id="cd00009">
    <property type="entry name" value="AAA"/>
    <property type="match status" value="1"/>
</dbReference>
<dbReference type="PRINTS" id="PR00051">
    <property type="entry name" value="DNAA"/>
</dbReference>
<dbReference type="InterPro" id="IPR013317">
    <property type="entry name" value="DnaA_dom"/>
</dbReference>
<keyword evidence="2 7" id="KW-0235">DNA replication</keyword>
<dbReference type="Gene3D" id="1.10.1750.10">
    <property type="match status" value="1"/>
</dbReference>
<organism evidence="11 12">
    <name type="scientific">Pseudodesulfovibrio aespoeensis (strain ATCC 700646 / DSM 10631 / Aspo-2)</name>
    <name type="common">Desulfovibrio aespoeensis</name>
    <dbReference type="NCBI Taxonomy" id="643562"/>
    <lineage>
        <taxon>Bacteria</taxon>
        <taxon>Pseudomonadati</taxon>
        <taxon>Thermodesulfobacteriota</taxon>
        <taxon>Desulfovibrionia</taxon>
        <taxon>Desulfovibrionales</taxon>
        <taxon>Desulfovibrionaceae</taxon>
    </lineage>
</organism>
<evidence type="ECO:0000256" key="8">
    <source>
        <dbReference type="RuleBase" id="RU004227"/>
    </source>
</evidence>
<dbReference type="Gene3D" id="3.30.300.180">
    <property type="match status" value="1"/>
</dbReference>
<dbReference type="GO" id="GO:0005524">
    <property type="term" value="F:ATP binding"/>
    <property type="evidence" value="ECO:0007669"/>
    <property type="project" value="UniProtKB-KW"/>
</dbReference>
<dbReference type="PANTHER" id="PTHR30050">
    <property type="entry name" value="CHROMOSOMAL REPLICATION INITIATOR PROTEIN DNAA"/>
    <property type="match status" value="1"/>
</dbReference>
<sequence length="460" mass="53762">MFFRPEFQVFFPNFPNALHNGPQQQKVIVKHSLRQHLLQTSTDAELKRWFDPLHLVYEEEGKRIVVGFPHAFFAKWFESEVQDRFEAQLNMFLGTGYVVSYRDNGSLERGTGVKAADVIKRIDFPFGQEFTFDTFLINKKNYFPIASAREVAKQSASLFNPFIVCGPGGSGKTHLIRAVANEISKKHDHSKIFIGSMDELNSFYTIRFKGDPFRARNHLFEYNFLFIDDFQKIREHPHFQQEVVNLFNHFYDNKKQMIICCRDKLASYDFLDESLQSRLGWGLIVTLKEADLEIRVGYIQRQCRLKRLLLSKEQVLTLAQHFTDFRYLQGVLLKLFAFKELVKKEMTQRDFEHIMANTEEKTTDDLTPKKIMTVVSEHFSVNIKELTGTKRHQNIAQARQVAMFLCRQLLNTSYPALGRAFGGKDHSTVLYSVKKIEQLQEDDFELKQLLKKLKTKCRLP</sequence>
<evidence type="ECO:0000256" key="4">
    <source>
        <dbReference type="ARBA" id="ARBA00022840"/>
    </source>
</evidence>
<dbReference type="InterPro" id="IPR038454">
    <property type="entry name" value="DnaA_N_sf"/>
</dbReference>
<gene>
    <name evidence="11" type="ordered locus">Daes_3321</name>
</gene>
<keyword evidence="5" id="KW-0446">Lipid-binding</keyword>
<comment type="similarity">
    <text evidence="8">Belongs to the DnaA family.</text>
</comment>
<evidence type="ECO:0000256" key="6">
    <source>
        <dbReference type="ARBA" id="ARBA00023125"/>
    </source>
</evidence>
<dbReference type="InterPro" id="IPR020591">
    <property type="entry name" value="Chromosome_initiator_DnaA-like"/>
</dbReference>
<name>E6VSG6_PSEA9</name>
<protein>
    <recommendedName>
        <fullName evidence="7">Chromosomal replication initiator protein DnaA</fullName>
    </recommendedName>
</protein>
<dbReference type="HOGENOM" id="CLU_026910_3_2_7"/>
<feature type="domain" description="Chromosomal replication initiator DnaA C-terminal" evidence="10">
    <location>
        <begin position="367"/>
        <end position="436"/>
    </location>
</feature>
<dbReference type="Pfam" id="PF08299">
    <property type="entry name" value="Bac_DnaA_C"/>
    <property type="match status" value="1"/>
</dbReference>
<dbReference type="InterPro" id="IPR018312">
    <property type="entry name" value="Chromosome_initiator_DnaA_CS"/>
</dbReference>
<evidence type="ECO:0000259" key="9">
    <source>
        <dbReference type="SMART" id="SM00382"/>
    </source>
</evidence>
<evidence type="ECO:0000256" key="1">
    <source>
        <dbReference type="ARBA" id="ARBA00022490"/>
    </source>
</evidence>
<dbReference type="PANTHER" id="PTHR30050:SF2">
    <property type="entry name" value="CHROMOSOMAL REPLICATION INITIATOR PROTEIN DNAA"/>
    <property type="match status" value="1"/>
</dbReference>